<evidence type="ECO:0000313" key="12">
    <source>
        <dbReference type="EMBL" id="WOO41929.1"/>
    </source>
</evidence>
<dbReference type="PANTHER" id="PTHR38831:SF2">
    <property type="entry name" value="TYPE II SECRETION SYSTEM PROTEIN K"/>
    <property type="match status" value="1"/>
</dbReference>
<evidence type="ECO:0000256" key="6">
    <source>
        <dbReference type="ARBA" id="ARBA00022692"/>
    </source>
</evidence>
<feature type="transmembrane region" description="Helical" evidence="10">
    <location>
        <begin position="20"/>
        <end position="37"/>
    </location>
</feature>
<gene>
    <name evidence="12" type="ORF">RZN69_02430</name>
</gene>
<keyword evidence="3" id="KW-0813">Transport</keyword>
<dbReference type="AlphaFoldDB" id="A0AAQ3LGW4"/>
<keyword evidence="13" id="KW-1185">Reference proteome</keyword>
<dbReference type="InterPro" id="IPR049031">
    <property type="entry name" value="T2SSK_SAM-like_1st"/>
</dbReference>
<dbReference type="InterPro" id="IPR005628">
    <property type="entry name" value="GspK"/>
</dbReference>
<evidence type="ECO:0000256" key="10">
    <source>
        <dbReference type="SAM" id="Phobius"/>
    </source>
</evidence>
<dbReference type="GO" id="GO:0009306">
    <property type="term" value="P:protein secretion"/>
    <property type="evidence" value="ECO:0007669"/>
    <property type="project" value="InterPro"/>
</dbReference>
<dbReference type="SUPFAM" id="SSF158544">
    <property type="entry name" value="GspK insert domain-like"/>
    <property type="match status" value="1"/>
</dbReference>
<evidence type="ECO:0000256" key="1">
    <source>
        <dbReference type="ARBA" id="ARBA00004533"/>
    </source>
</evidence>
<comment type="subcellular location">
    <subcellularLocation>
        <location evidence="1">Cell inner membrane</location>
    </subcellularLocation>
</comment>
<organism evidence="12 13">
    <name type="scientific">Rubellicoccus peritrichatus</name>
    <dbReference type="NCBI Taxonomy" id="3080537"/>
    <lineage>
        <taxon>Bacteria</taxon>
        <taxon>Pseudomonadati</taxon>
        <taxon>Verrucomicrobiota</taxon>
        <taxon>Opitutia</taxon>
        <taxon>Puniceicoccales</taxon>
        <taxon>Cerasicoccaceae</taxon>
        <taxon>Rubellicoccus</taxon>
    </lineage>
</organism>
<sequence>MSLFTNIAFNAHARRPRRGVVLVVVLGMLVLMAWLTTEIIGRVQGEMQLRGLREEASELRPAAYQTLELTIAVLAEIKELDGGLYSKVQGWDRPLEYLGLATPESSPEAEAFQSLADSEKKLNVTLSEEMAELGLPSGIEIDVVIEDESGRIAINKAREERLKLLFEAMEFEMTEAEILAQSFLDWIDPDNDPRINGAEAEYYQQKEPPFRPANRPLESLRELRLVHGFENLFFDETGRPNEHYFAFEKAVTLHGEGGINLNAANELSLAVLEEEIDLPPDEIKDYLYGADMVAGTADDRVFRPDLEADNLPTTGEGEPLDLNQQLRFVRVKITTSAGNSRFLLSTLLDLETAHRGGVYPFAIVELVENNPLL</sequence>
<dbReference type="RefSeq" id="WP_317834413.1">
    <property type="nucleotide sequence ID" value="NZ_CP136920.1"/>
</dbReference>
<name>A0AAQ3LGW4_9BACT</name>
<dbReference type="EMBL" id="CP136920">
    <property type="protein sequence ID" value="WOO41929.1"/>
    <property type="molecule type" value="Genomic_DNA"/>
</dbReference>
<dbReference type="Proteomes" id="UP001304300">
    <property type="component" value="Chromosome"/>
</dbReference>
<evidence type="ECO:0000259" key="11">
    <source>
        <dbReference type="Pfam" id="PF21687"/>
    </source>
</evidence>
<keyword evidence="5" id="KW-0997">Cell inner membrane</keyword>
<evidence type="ECO:0000256" key="2">
    <source>
        <dbReference type="ARBA" id="ARBA00007246"/>
    </source>
</evidence>
<keyword evidence="4" id="KW-1003">Cell membrane</keyword>
<dbReference type="Gene3D" id="1.10.40.60">
    <property type="entry name" value="EpsJ-like"/>
    <property type="match status" value="1"/>
</dbReference>
<evidence type="ECO:0000256" key="9">
    <source>
        <dbReference type="ARBA" id="ARBA00023136"/>
    </source>
</evidence>
<keyword evidence="6 10" id="KW-0812">Transmembrane</keyword>
<keyword evidence="9 10" id="KW-0472">Membrane</keyword>
<comment type="similarity">
    <text evidence="2">Belongs to the GSP K family.</text>
</comment>
<feature type="domain" description="T2SS protein K first SAM-like" evidence="11">
    <location>
        <begin position="153"/>
        <end position="231"/>
    </location>
</feature>
<dbReference type="KEGG" id="puo:RZN69_02430"/>
<dbReference type="Pfam" id="PF21687">
    <property type="entry name" value="T2SSK_1st"/>
    <property type="match status" value="1"/>
</dbReference>
<keyword evidence="8 10" id="KW-1133">Transmembrane helix</keyword>
<evidence type="ECO:0000313" key="13">
    <source>
        <dbReference type="Proteomes" id="UP001304300"/>
    </source>
</evidence>
<dbReference type="PANTHER" id="PTHR38831">
    <property type="entry name" value="TYPE II SECRETION SYSTEM PROTEIN K"/>
    <property type="match status" value="1"/>
</dbReference>
<proteinExistence type="inferred from homology"/>
<evidence type="ECO:0000256" key="8">
    <source>
        <dbReference type="ARBA" id="ARBA00022989"/>
    </source>
</evidence>
<keyword evidence="7" id="KW-0653">Protein transport</keyword>
<evidence type="ECO:0000256" key="3">
    <source>
        <dbReference type="ARBA" id="ARBA00022448"/>
    </source>
</evidence>
<dbReference type="GO" id="GO:0005886">
    <property type="term" value="C:plasma membrane"/>
    <property type="evidence" value="ECO:0007669"/>
    <property type="project" value="UniProtKB-SubCell"/>
</dbReference>
<reference evidence="12 13" key="1">
    <citation type="submission" date="2023-10" db="EMBL/GenBank/DDBJ databases">
        <title>Rubellicoccus peritrichatus gen. nov., sp. nov., isolated from an algae of coral reef tank.</title>
        <authorList>
            <person name="Luo J."/>
        </authorList>
    </citation>
    <scope>NUCLEOTIDE SEQUENCE [LARGE SCALE GENOMIC DNA]</scope>
    <source>
        <strain evidence="12 13">CR14</strain>
    </source>
</reference>
<evidence type="ECO:0000256" key="5">
    <source>
        <dbReference type="ARBA" id="ARBA00022519"/>
    </source>
</evidence>
<evidence type="ECO:0000256" key="7">
    <source>
        <dbReference type="ARBA" id="ARBA00022927"/>
    </source>
</evidence>
<protein>
    <submittedName>
        <fullName evidence="12">Type II secretion system protein GspK</fullName>
    </submittedName>
</protein>
<dbReference type="InterPro" id="IPR038072">
    <property type="entry name" value="GspK_central_sf"/>
</dbReference>
<evidence type="ECO:0000256" key="4">
    <source>
        <dbReference type="ARBA" id="ARBA00022475"/>
    </source>
</evidence>
<accession>A0AAQ3LGW4</accession>